<evidence type="ECO:0000313" key="3">
    <source>
        <dbReference type="Proteomes" id="UP000886998"/>
    </source>
</evidence>
<accession>A0A8X6WU06</accession>
<comment type="caution">
    <text evidence="2">The sequence shown here is derived from an EMBL/GenBank/DDBJ whole genome shotgun (WGS) entry which is preliminary data.</text>
</comment>
<feature type="compositionally biased region" description="Basic and acidic residues" evidence="1">
    <location>
        <begin position="115"/>
        <end position="140"/>
    </location>
</feature>
<keyword evidence="3" id="KW-1185">Reference proteome</keyword>
<proteinExistence type="predicted"/>
<dbReference type="AlphaFoldDB" id="A0A8X6WU06"/>
<gene>
    <name evidence="2" type="ORF">TNIN_77561</name>
</gene>
<dbReference type="OrthoDB" id="10623498at2759"/>
<feature type="region of interest" description="Disordered" evidence="1">
    <location>
        <begin position="109"/>
        <end position="143"/>
    </location>
</feature>
<sequence>MGVFTAHACGRVYSRMQEKSVSSSRILDIALGTGQSLGNRGFGQEESYITESDIREDKRATYMYTKSEILSIAAHKGKDSCKDLLLAPGNRSNDTHEIWQRAHYIEEDLATTGETRPEEIERGEREKERREKRGRRKEEGWTMDCYLIPS</sequence>
<organism evidence="2 3">
    <name type="scientific">Trichonephila inaurata madagascariensis</name>
    <dbReference type="NCBI Taxonomy" id="2747483"/>
    <lineage>
        <taxon>Eukaryota</taxon>
        <taxon>Metazoa</taxon>
        <taxon>Ecdysozoa</taxon>
        <taxon>Arthropoda</taxon>
        <taxon>Chelicerata</taxon>
        <taxon>Arachnida</taxon>
        <taxon>Araneae</taxon>
        <taxon>Araneomorphae</taxon>
        <taxon>Entelegynae</taxon>
        <taxon>Araneoidea</taxon>
        <taxon>Nephilidae</taxon>
        <taxon>Trichonephila</taxon>
        <taxon>Trichonephila inaurata</taxon>
    </lineage>
</organism>
<dbReference type="EMBL" id="BMAV01002508">
    <property type="protein sequence ID" value="GFY41452.1"/>
    <property type="molecule type" value="Genomic_DNA"/>
</dbReference>
<protein>
    <submittedName>
        <fullName evidence="2">Uncharacterized protein</fullName>
    </submittedName>
</protein>
<dbReference type="Proteomes" id="UP000886998">
    <property type="component" value="Unassembled WGS sequence"/>
</dbReference>
<reference evidence="2" key="1">
    <citation type="submission" date="2020-08" db="EMBL/GenBank/DDBJ databases">
        <title>Multicomponent nature underlies the extraordinary mechanical properties of spider dragline silk.</title>
        <authorList>
            <person name="Kono N."/>
            <person name="Nakamura H."/>
            <person name="Mori M."/>
            <person name="Yoshida Y."/>
            <person name="Ohtoshi R."/>
            <person name="Malay A.D."/>
            <person name="Moran D.A.P."/>
            <person name="Tomita M."/>
            <person name="Numata K."/>
            <person name="Arakawa K."/>
        </authorList>
    </citation>
    <scope>NUCLEOTIDE SEQUENCE</scope>
</reference>
<evidence type="ECO:0000313" key="2">
    <source>
        <dbReference type="EMBL" id="GFY41452.1"/>
    </source>
</evidence>
<name>A0A8X6WU06_9ARAC</name>
<evidence type="ECO:0000256" key="1">
    <source>
        <dbReference type="SAM" id="MobiDB-lite"/>
    </source>
</evidence>